<dbReference type="EMBL" id="KR029584">
    <property type="protein sequence ID" value="AKH46518.1"/>
    <property type="molecule type" value="Genomic_DNA"/>
</dbReference>
<proteinExistence type="predicted"/>
<reference evidence="1" key="1">
    <citation type="journal article" date="2015" name="Front. Microbiol.">
        <title>Combining genomic sequencing methods to explore viral diversity and reveal potential virus-host interactions.</title>
        <authorList>
            <person name="Chow C.E."/>
            <person name="Winget D.M."/>
            <person name="White R.A.III."/>
            <person name="Hallam S.J."/>
            <person name="Suttle C.A."/>
        </authorList>
    </citation>
    <scope>NUCLEOTIDE SEQUENCE</scope>
    <source>
        <strain evidence="1">Anoxic3_9</strain>
    </source>
</reference>
<name>A0A0F7L4U3_9VIRU</name>
<accession>A0A0F7L4U3</accession>
<protein>
    <submittedName>
        <fullName evidence="1">Uncharacterized protein</fullName>
    </submittedName>
</protein>
<reference evidence="1" key="2">
    <citation type="submission" date="2015-03" db="EMBL/GenBank/DDBJ databases">
        <authorList>
            <person name="Chow C.-E.T."/>
            <person name="Winget D.M."/>
            <person name="White R.A.III."/>
            <person name="Hallam S.J."/>
            <person name="Suttle C.A."/>
        </authorList>
    </citation>
    <scope>NUCLEOTIDE SEQUENCE</scope>
    <source>
        <strain evidence="1">Anoxic3_9</strain>
    </source>
</reference>
<organism evidence="1">
    <name type="scientific">uncultured marine virus</name>
    <dbReference type="NCBI Taxonomy" id="186617"/>
    <lineage>
        <taxon>Viruses</taxon>
        <taxon>environmental samples</taxon>
    </lineage>
</organism>
<evidence type="ECO:0000313" key="1">
    <source>
        <dbReference type="EMBL" id="AKH46518.1"/>
    </source>
</evidence>
<sequence>MNRPAQGLRIQYIFVKTLDNCFHRPMIPGLLPDPHKSIKHCQHFQQHLLQYLHSGWCRFQAYQE</sequence>